<evidence type="ECO:0000256" key="1">
    <source>
        <dbReference type="ARBA" id="ARBA00004123"/>
    </source>
</evidence>
<evidence type="ECO:0000256" key="5">
    <source>
        <dbReference type="RuleBase" id="RU004020"/>
    </source>
</evidence>
<dbReference type="GO" id="GO:0043565">
    <property type="term" value="F:sequence-specific DNA binding"/>
    <property type="evidence" value="ECO:0007669"/>
    <property type="project" value="InterPro"/>
</dbReference>
<dbReference type="Pfam" id="PF00447">
    <property type="entry name" value="HSF_DNA-bind"/>
    <property type="match status" value="1"/>
</dbReference>
<feature type="domain" description="HSF-type DNA-binding" evidence="7">
    <location>
        <begin position="42"/>
        <end position="131"/>
    </location>
</feature>
<organism evidence="8 9">
    <name type="scientific">Penicillium nalgiovense</name>
    <dbReference type="NCBI Taxonomy" id="60175"/>
    <lineage>
        <taxon>Eukaryota</taxon>
        <taxon>Fungi</taxon>
        <taxon>Dikarya</taxon>
        <taxon>Ascomycota</taxon>
        <taxon>Pezizomycotina</taxon>
        <taxon>Eurotiomycetes</taxon>
        <taxon>Eurotiomycetidae</taxon>
        <taxon>Eurotiales</taxon>
        <taxon>Aspergillaceae</taxon>
        <taxon>Penicillium</taxon>
    </lineage>
</organism>
<dbReference type="InterPro" id="IPR036388">
    <property type="entry name" value="WH-like_DNA-bd_sf"/>
</dbReference>
<dbReference type="PANTHER" id="PTHR10015:SF427">
    <property type="entry name" value="HEAT SHOCK FACTOR PROTEIN"/>
    <property type="match status" value="1"/>
</dbReference>
<dbReference type="PANTHER" id="PTHR10015">
    <property type="entry name" value="HEAT SHOCK TRANSCRIPTION FACTOR"/>
    <property type="match status" value="1"/>
</dbReference>
<dbReference type="SMART" id="SM00415">
    <property type="entry name" value="HSF"/>
    <property type="match status" value="1"/>
</dbReference>
<evidence type="ECO:0000313" key="9">
    <source>
        <dbReference type="Proteomes" id="UP000191691"/>
    </source>
</evidence>
<keyword evidence="9" id="KW-1185">Reference proteome</keyword>
<comment type="subcellular location">
    <subcellularLocation>
        <location evidence="1">Nucleus</location>
    </subcellularLocation>
</comment>
<gene>
    <name evidence="8" type="ORF">PENNAL_c0255G12030</name>
</gene>
<comment type="similarity">
    <text evidence="2 5">Belongs to the HSF family.</text>
</comment>
<comment type="caution">
    <text evidence="8">The sequence shown here is derived from an EMBL/GenBank/DDBJ whole genome shotgun (WGS) entry which is preliminary data.</text>
</comment>
<proteinExistence type="inferred from homology"/>
<dbReference type="AlphaFoldDB" id="A0A1V6WJ55"/>
<feature type="region of interest" description="Disordered" evidence="6">
    <location>
        <begin position="123"/>
        <end position="164"/>
    </location>
</feature>
<dbReference type="STRING" id="60175.A0A1V6WJ55"/>
<dbReference type="Proteomes" id="UP000191691">
    <property type="component" value="Unassembled WGS sequence"/>
</dbReference>
<dbReference type="InterPro" id="IPR000232">
    <property type="entry name" value="HSF_DNA-bd"/>
</dbReference>
<evidence type="ECO:0000256" key="4">
    <source>
        <dbReference type="ARBA" id="ARBA00023242"/>
    </source>
</evidence>
<dbReference type="EMBL" id="MOOB01000255">
    <property type="protein sequence ID" value="OQE62928.1"/>
    <property type="molecule type" value="Genomic_DNA"/>
</dbReference>
<evidence type="ECO:0000313" key="8">
    <source>
        <dbReference type="EMBL" id="OQE62928.1"/>
    </source>
</evidence>
<feature type="compositionally biased region" description="Basic and acidic residues" evidence="6">
    <location>
        <begin position="1"/>
        <end position="10"/>
    </location>
</feature>
<dbReference type="GO" id="GO:0005634">
    <property type="term" value="C:nucleus"/>
    <property type="evidence" value="ECO:0007669"/>
    <property type="project" value="UniProtKB-SubCell"/>
</dbReference>
<dbReference type="Gene3D" id="1.10.10.10">
    <property type="entry name" value="Winged helix-like DNA-binding domain superfamily/Winged helix DNA-binding domain"/>
    <property type="match status" value="1"/>
</dbReference>
<dbReference type="GO" id="GO:0003700">
    <property type="term" value="F:DNA-binding transcription factor activity"/>
    <property type="evidence" value="ECO:0007669"/>
    <property type="project" value="InterPro"/>
</dbReference>
<protein>
    <recommendedName>
        <fullName evidence="7">HSF-type DNA-binding domain-containing protein</fullName>
    </recommendedName>
</protein>
<reference evidence="9" key="1">
    <citation type="journal article" date="2017" name="Nat. Microbiol.">
        <title>Global analysis of biosynthetic gene clusters reveals vast potential of secondary metabolite production in Penicillium species.</title>
        <authorList>
            <person name="Nielsen J.C."/>
            <person name="Grijseels S."/>
            <person name="Prigent S."/>
            <person name="Ji B."/>
            <person name="Dainat J."/>
            <person name="Nielsen K.F."/>
            <person name="Frisvad J.C."/>
            <person name="Workman M."/>
            <person name="Nielsen J."/>
        </authorList>
    </citation>
    <scope>NUCLEOTIDE SEQUENCE [LARGE SCALE GENOMIC DNA]</scope>
    <source>
        <strain evidence="9">IBT 13039</strain>
    </source>
</reference>
<keyword evidence="3" id="KW-0238">DNA-binding</keyword>
<evidence type="ECO:0000256" key="2">
    <source>
        <dbReference type="ARBA" id="ARBA00006403"/>
    </source>
</evidence>
<feature type="compositionally biased region" description="Basic residues" evidence="6">
    <location>
        <begin position="150"/>
        <end position="164"/>
    </location>
</feature>
<dbReference type="SUPFAM" id="SSF46785">
    <property type="entry name" value="Winged helix' DNA-binding domain"/>
    <property type="match status" value="1"/>
</dbReference>
<dbReference type="InterPro" id="IPR036390">
    <property type="entry name" value="WH_DNA-bd_sf"/>
</dbReference>
<feature type="compositionally biased region" description="Polar residues" evidence="6">
    <location>
        <begin position="123"/>
        <end position="148"/>
    </location>
</feature>
<keyword evidence="4" id="KW-0539">Nucleus</keyword>
<evidence type="ECO:0000259" key="7">
    <source>
        <dbReference type="SMART" id="SM00415"/>
    </source>
</evidence>
<evidence type="ECO:0000256" key="6">
    <source>
        <dbReference type="SAM" id="MobiDB-lite"/>
    </source>
</evidence>
<feature type="region of interest" description="Disordered" evidence="6">
    <location>
        <begin position="1"/>
        <end position="38"/>
    </location>
</feature>
<accession>A0A1V6WJ55</accession>
<evidence type="ECO:0000256" key="3">
    <source>
        <dbReference type="ARBA" id="ARBA00023125"/>
    </source>
</evidence>
<sequence>MARSTIEEPHGPGLLGGALAEKDLQCDSPPPNEDAIQGSRLHTSDFIQSLSEFLDDPKNEEVMRWSEDGRSVFIAPESKFPAHRLAKLSTKSYRSFVRRLYYHGFHKIEGAYYHDSFTRGQPSSIRPTLEMSHSPSLPSPIRENNSQRGPRYKIIKRKRTRESG</sequence>
<dbReference type="PRINTS" id="PR00056">
    <property type="entry name" value="HSFDOMAIN"/>
</dbReference>
<name>A0A1V6WJ55_PENNA</name>